<dbReference type="Pfam" id="PF00096">
    <property type="entry name" value="zf-C2H2"/>
    <property type="match status" value="2"/>
</dbReference>
<feature type="domain" description="C2H2-type" evidence="11">
    <location>
        <begin position="200"/>
        <end position="227"/>
    </location>
</feature>
<evidence type="ECO:0000256" key="4">
    <source>
        <dbReference type="ARBA" id="ARBA00022723"/>
    </source>
</evidence>
<proteinExistence type="inferred from homology"/>
<name>A0A8S4QYL3_9NEOP</name>
<keyword evidence="9" id="KW-0539">Nucleus</keyword>
<keyword evidence="6 10" id="KW-0863">Zinc-finger</keyword>
<organism evidence="12 13">
    <name type="scientific">Pararge aegeria aegeria</name>
    <dbReference type="NCBI Taxonomy" id="348720"/>
    <lineage>
        <taxon>Eukaryota</taxon>
        <taxon>Metazoa</taxon>
        <taxon>Ecdysozoa</taxon>
        <taxon>Arthropoda</taxon>
        <taxon>Hexapoda</taxon>
        <taxon>Insecta</taxon>
        <taxon>Pterygota</taxon>
        <taxon>Neoptera</taxon>
        <taxon>Endopterygota</taxon>
        <taxon>Lepidoptera</taxon>
        <taxon>Glossata</taxon>
        <taxon>Ditrysia</taxon>
        <taxon>Papilionoidea</taxon>
        <taxon>Nymphalidae</taxon>
        <taxon>Satyrinae</taxon>
        <taxon>Satyrini</taxon>
        <taxon>Parargina</taxon>
        <taxon>Pararge</taxon>
    </lineage>
</organism>
<evidence type="ECO:0000256" key="7">
    <source>
        <dbReference type="ARBA" id="ARBA00022833"/>
    </source>
</evidence>
<dbReference type="GO" id="GO:0003700">
    <property type="term" value="F:DNA-binding transcription factor activity"/>
    <property type="evidence" value="ECO:0007669"/>
    <property type="project" value="TreeGrafter"/>
</dbReference>
<keyword evidence="4" id="KW-0479">Metal-binding</keyword>
<dbReference type="PANTHER" id="PTHR24404">
    <property type="entry name" value="ZINC FINGER PROTEIN"/>
    <property type="match status" value="1"/>
</dbReference>
<dbReference type="GO" id="GO:0008270">
    <property type="term" value="F:zinc ion binding"/>
    <property type="evidence" value="ECO:0007669"/>
    <property type="project" value="UniProtKB-KW"/>
</dbReference>
<evidence type="ECO:0000256" key="10">
    <source>
        <dbReference type="PROSITE-ProRule" id="PRU00042"/>
    </source>
</evidence>
<feature type="domain" description="C2H2-type" evidence="11">
    <location>
        <begin position="144"/>
        <end position="171"/>
    </location>
</feature>
<dbReference type="PANTHER" id="PTHR24404:SF111">
    <property type="entry name" value="GASTRULA ZINC FINGER PROTEIN XLCGF49.1-LIKE-RELATED"/>
    <property type="match status" value="1"/>
</dbReference>
<keyword evidence="7" id="KW-0862">Zinc</keyword>
<dbReference type="Pfam" id="PF13465">
    <property type="entry name" value="zf-H2C2_2"/>
    <property type="match status" value="1"/>
</dbReference>
<evidence type="ECO:0000313" key="12">
    <source>
        <dbReference type="EMBL" id="CAH2226599.1"/>
    </source>
</evidence>
<dbReference type="PROSITE" id="PS00028">
    <property type="entry name" value="ZINC_FINGER_C2H2_1"/>
    <property type="match status" value="5"/>
</dbReference>
<evidence type="ECO:0000313" key="13">
    <source>
        <dbReference type="Proteomes" id="UP000838756"/>
    </source>
</evidence>
<feature type="domain" description="C2H2-type" evidence="11">
    <location>
        <begin position="228"/>
        <end position="256"/>
    </location>
</feature>
<comment type="subcellular location">
    <subcellularLocation>
        <location evidence="1">Nucleus</location>
    </subcellularLocation>
</comment>
<feature type="domain" description="C2H2-type" evidence="11">
    <location>
        <begin position="172"/>
        <end position="199"/>
    </location>
</feature>
<evidence type="ECO:0000256" key="1">
    <source>
        <dbReference type="ARBA" id="ARBA00004123"/>
    </source>
</evidence>
<dbReference type="PROSITE" id="PS50157">
    <property type="entry name" value="ZINC_FINGER_C2H2_2"/>
    <property type="match status" value="6"/>
</dbReference>
<evidence type="ECO:0000256" key="9">
    <source>
        <dbReference type="ARBA" id="ARBA00023242"/>
    </source>
</evidence>
<dbReference type="InterPro" id="IPR050589">
    <property type="entry name" value="Ikaros_C2H2-ZF"/>
</dbReference>
<evidence type="ECO:0000256" key="5">
    <source>
        <dbReference type="ARBA" id="ARBA00022737"/>
    </source>
</evidence>
<comment type="similarity">
    <text evidence="3">Belongs to the hunchback C2H2-type zinc-finger protein family.</text>
</comment>
<dbReference type="FunFam" id="3.30.160.60:FF:002343">
    <property type="entry name" value="Zinc finger protein 33A"/>
    <property type="match status" value="1"/>
</dbReference>
<dbReference type="InterPro" id="IPR036236">
    <property type="entry name" value="Znf_C2H2_sf"/>
</dbReference>
<keyword evidence="8" id="KW-0238">DNA-binding</keyword>
<evidence type="ECO:0000256" key="6">
    <source>
        <dbReference type="ARBA" id="ARBA00022771"/>
    </source>
</evidence>
<gene>
    <name evidence="12" type="primary">jg22383</name>
    <name evidence="12" type="ORF">PAEG_LOCUS7294</name>
</gene>
<keyword evidence="13" id="KW-1185">Reference proteome</keyword>
<dbReference type="OrthoDB" id="6925757at2759"/>
<feature type="domain" description="C2H2-type" evidence="11">
    <location>
        <begin position="116"/>
        <end position="143"/>
    </location>
</feature>
<comment type="caution">
    <text evidence="12">The sequence shown here is derived from an EMBL/GenBank/DDBJ whole genome shotgun (WGS) entry which is preliminary data.</text>
</comment>
<feature type="domain" description="C2H2-type" evidence="11">
    <location>
        <begin position="82"/>
        <end position="110"/>
    </location>
</feature>
<dbReference type="AlphaFoldDB" id="A0A8S4QYL3"/>
<dbReference type="FunFam" id="3.30.160.60:FF:003288">
    <property type="entry name" value="Uncharacterized protein"/>
    <property type="match status" value="2"/>
</dbReference>
<keyword evidence="5" id="KW-0677">Repeat</keyword>
<dbReference type="InterPro" id="IPR013087">
    <property type="entry name" value="Znf_C2H2_type"/>
</dbReference>
<evidence type="ECO:0000259" key="11">
    <source>
        <dbReference type="PROSITE" id="PS50157"/>
    </source>
</evidence>
<dbReference type="GO" id="GO:0005634">
    <property type="term" value="C:nucleus"/>
    <property type="evidence" value="ECO:0007669"/>
    <property type="project" value="UniProtKB-SubCell"/>
</dbReference>
<sequence length="258" mass="29902">SSLAWGLVNSVIQHEVSTSETVEHANKKVKVNNRCEKPELIVSDSGSHDSDKDCEDSSDTVHTYEIQNKGKTPTNAHVDGTLKCQFCRYKAKTKVALARHVKRTHTGDGKSVIWKFICDVCEYKCTQTNVFVEHTRIHTGEKPFSCDKCEHKFARKSDYMRHLKLHIGEKPYSCEFCAHKFSRNSDLVRHMRTHTGEKPYRCEYCDFRFSRNSDLVNHKRTHTGEKPYACNLCDYRCTRNSNLFRHNLKNHTRDSPNS</sequence>
<dbReference type="SMART" id="SM00355">
    <property type="entry name" value="ZnF_C2H2"/>
    <property type="match status" value="6"/>
</dbReference>
<accession>A0A8S4QYL3</accession>
<evidence type="ECO:0000256" key="8">
    <source>
        <dbReference type="ARBA" id="ARBA00023125"/>
    </source>
</evidence>
<dbReference type="Gene3D" id="3.30.160.60">
    <property type="entry name" value="Classic Zinc Finger"/>
    <property type="match status" value="5"/>
</dbReference>
<feature type="non-terminal residue" evidence="12">
    <location>
        <position position="1"/>
    </location>
</feature>
<evidence type="ECO:0000256" key="2">
    <source>
        <dbReference type="ARBA" id="ARBA00006991"/>
    </source>
</evidence>
<comment type="similarity">
    <text evidence="2">Belongs to the krueppel C2H2-type zinc-finger protein family.</text>
</comment>
<protein>
    <submittedName>
        <fullName evidence="12">Jg22383 protein</fullName>
    </submittedName>
</protein>
<reference evidence="12" key="1">
    <citation type="submission" date="2022-03" db="EMBL/GenBank/DDBJ databases">
        <authorList>
            <person name="Lindestad O."/>
        </authorList>
    </citation>
    <scope>NUCLEOTIDE SEQUENCE</scope>
</reference>
<evidence type="ECO:0000256" key="3">
    <source>
        <dbReference type="ARBA" id="ARBA00007746"/>
    </source>
</evidence>
<dbReference type="GO" id="GO:0006357">
    <property type="term" value="P:regulation of transcription by RNA polymerase II"/>
    <property type="evidence" value="ECO:0007669"/>
    <property type="project" value="TreeGrafter"/>
</dbReference>
<dbReference type="Proteomes" id="UP000838756">
    <property type="component" value="Unassembled WGS sequence"/>
</dbReference>
<dbReference type="SUPFAM" id="SSF57667">
    <property type="entry name" value="beta-beta-alpha zinc fingers"/>
    <property type="match status" value="3"/>
</dbReference>
<dbReference type="EMBL" id="CAKXAJ010021648">
    <property type="protein sequence ID" value="CAH2226599.1"/>
    <property type="molecule type" value="Genomic_DNA"/>
</dbReference>
<dbReference type="GO" id="GO:0000978">
    <property type="term" value="F:RNA polymerase II cis-regulatory region sequence-specific DNA binding"/>
    <property type="evidence" value="ECO:0007669"/>
    <property type="project" value="TreeGrafter"/>
</dbReference>
<dbReference type="FunFam" id="3.30.160.60:FF:000614">
    <property type="entry name" value="Zinc finger protein 142"/>
    <property type="match status" value="1"/>
</dbReference>